<dbReference type="Proteomes" id="UP000218615">
    <property type="component" value="Unassembled WGS sequence"/>
</dbReference>
<reference evidence="4" key="1">
    <citation type="submission" date="2017-06" db="EMBL/GenBank/DDBJ databases">
        <authorList>
            <person name="Cremers G."/>
        </authorList>
    </citation>
    <scope>NUCLEOTIDE SEQUENCE [LARGE SCALE GENOMIC DNA]</scope>
</reference>
<feature type="domain" description="DUF1829" evidence="2">
    <location>
        <begin position="160"/>
        <end position="246"/>
    </location>
</feature>
<keyword evidence="4" id="KW-1185">Reference proteome</keyword>
<proteinExistence type="predicted"/>
<dbReference type="InterPro" id="IPR014960">
    <property type="entry name" value="DUF1828"/>
</dbReference>
<sequence>MGFNECQDLVNKYIEWLKQSISYADKEGICEITTPFLDRHNDCLQIYVKKDGDNLILSDDGYILRDLKLSGFEITTEKRKQLVNAVLSGFGTQLRVDEIVTVAKADNFPQKKHNLIQSMLALNDMFITARSMVESIFKEDVEKFLRLHEIRFTPSVKFTGKSGFDQSFDFVIPSSKDQPERVIQVVNRPTRQNISFLIFSWADTKEVRPVKSTLYGFLNDTEQSINAELESALEQYDIKPVLWSKREEYLPELVA</sequence>
<evidence type="ECO:0000259" key="1">
    <source>
        <dbReference type="Pfam" id="PF08861"/>
    </source>
</evidence>
<evidence type="ECO:0008006" key="5">
    <source>
        <dbReference type="Google" id="ProtNLM"/>
    </source>
</evidence>
<organism evidence="3 4">
    <name type="scientific">Candidatus Methanoperedens nitratireducens</name>
    <dbReference type="NCBI Taxonomy" id="1392998"/>
    <lineage>
        <taxon>Archaea</taxon>
        <taxon>Methanobacteriati</taxon>
        <taxon>Methanobacteriota</taxon>
        <taxon>Stenosarchaea group</taxon>
        <taxon>Methanomicrobia</taxon>
        <taxon>Methanosarcinales</taxon>
        <taxon>ANME-2 cluster</taxon>
        <taxon>Candidatus Methanoperedentaceae</taxon>
        <taxon>Candidatus Methanoperedens</taxon>
    </lineage>
</organism>
<evidence type="ECO:0000259" key="2">
    <source>
        <dbReference type="Pfam" id="PF08862"/>
    </source>
</evidence>
<feature type="domain" description="DUF1828" evidence="1">
    <location>
        <begin position="34"/>
        <end position="121"/>
    </location>
</feature>
<evidence type="ECO:0000313" key="4">
    <source>
        <dbReference type="Proteomes" id="UP000218615"/>
    </source>
</evidence>
<dbReference type="OrthoDB" id="359337at2157"/>
<dbReference type="Pfam" id="PF08861">
    <property type="entry name" value="DUF1828"/>
    <property type="match status" value="1"/>
</dbReference>
<evidence type="ECO:0000313" key="3">
    <source>
        <dbReference type="EMBL" id="SNQ59614.1"/>
    </source>
</evidence>
<name>A0A284VK15_9EURY</name>
<dbReference type="InterPro" id="IPR014961">
    <property type="entry name" value="DUF1829"/>
</dbReference>
<accession>A0A284VK15</accession>
<dbReference type="RefSeq" id="WP_096203955.1">
    <property type="nucleotide sequence ID" value="NZ_FZMP01000029.1"/>
</dbReference>
<dbReference type="AlphaFoldDB" id="A0A284VK15"/>
<protein>
    <recommendedName>
        <fullName evidence="5">DUF1828 domain-containing protein</fullName>
    </recommendedName>
</protein>
<gene>
    <name evidence="3" type="ORF">MNV_1240012</name>
</gene>
<dbReference type="Pfam" id="PF08862">
    <property type="entry name" value="DUF1829"/>
    <property type="match status" value="1"/>
</dbReference>
<dbReference type="EMBL" id="FZMP01000029">
    <property type="protein sequence ID" value="SNQ59614.1"/>
    <property type="molecule type" value="Genomic_DNA"/>
</dbReference>